<protein>
    <submittedName>
        <fullName evidence="6">ABC transporter substrate-binding protein</fullName>
    </submittedName>
</protein>
<name>A0A1Y1RXD7_9SPIO</name>
<dbReference type="PANTHER" id="PTHR30036:SF1">
    <property type="entry name" value="D-XYLOSE-BINDING PERIPLASMIC PROTEIN"/>
    <property type="match status" value="1"/>
</dbReference>
<dbReference type="CDD" id="cd19994">
    <property type="entry name" value="PBP1_ChvE"/>
    <property type="match status" value="1"/>
</dbReference>
<evidence type="ECO:0000313" key="7">
    <source>
        <dbReference type="Proteomes" id="UP000192343"/>
    </source>
</evidence>
<dbReference type="InterPro" id="IPR025997">
    <property type="entry name" value="SBP_2_dom"/>
</dbReference>
<keyword evidence="7" id="KW-1185">Reference proteome</keyword>
<gene>
    <name evidence="6" type="ORF">B4O97_09905</name>
</gene>
<dbReference type="Proteomes" id="UP000192343">
    <property type="component" value="Unassembled WGS sequence"/>
</dbReference>
<dbReference type="EMBL" id="MWQY01000010">
    <property type="protein sequence ID" value="ORC35042.1"/>
    <property type="molecule type" value="Genomic_DNA"/>
</dbReference>
<dbReference type="InterPro" id="IPR049784">
    <property type="entry name" value="ChvE-like"/>
</dbReference>
<dbReference type="NCBIfam" id="NF040907">
    <property type="entry name" value="ChvE"/>
    <property type="match status" value="1"/>
</dbReference>
<feature type="chain" id="PRO_5012756349" evidence="4">
    <location>
        <begin position="24"/>
        <end position="359"/>
    </location>
</feature>
<dbReference type="GO" id="GO:0030288">
    <property type="term" value="C:outer membrane-bounded periplasmic space"/>
    <property type="evidence" value="ECO:0007669"/>
    <property type="project" value="TreeGrafter"/>
</dbReference>
<evidence type="ECO:0000256" key="4">
    <source>
        <dbReference type="SAM" id="SignalP"/>
    </source>
</evidence>
<keyword evidence="3 4" id="KW-0732">Signal</keyword>
<proteinExistence type="inferred from homology"/>
<dbReference type="InterPro" id="IPR028082">
    <property type="entry name" value="Peripla_BP_I"/>
</dbReference>
<dbReference type="OrthoDB" id="9769193at2"/>
<comment type="caution">
    <text evidence="6">The sequence shown here is derived from an EMBL/GenBank/DDBJ whole genome shotgun (WGS) entry which is preliminary data.</text>
</comment>
<reference evidence="6 7" key="1">
    <citation type="submission" date="2017-03" db="EMBL/GenBank/DDBJ databases">
        <title>Draft Genome sequence of Marispirochaeta sp. strain JC444.</title>
        <authorList>
            <person name="Shivani Y."/>
            <person name="Subhash Y."/>
            <person name="Sasikala C."/>
            <person name="Ramana C."/>
        </authorList>
    </citation>
    <scope>NUCLEOTIDE SEQUENCE [LARGE SCALE GENOMIC DNA]</scope>
    <source>
        <strain evidence="6 7">JC444</strain>
    </source>
</reference>
<evidence type="ECO:0000256" key="1">
    <source>
        <dbReference type="ARBA" id="ARBA00004196"/>
    </source>
</evidence>
<dbReference type="PANTHER" id="PTHR30036">
    <property type="entry name" value="D-XYLOSE-BINDING PERIPLASMIC PROTEIN"/>
    <property type="match status" value="1"/>
</dbReference>
<evidence type="ECO:0000256" key="2">
    <source>
        <dbReference type="ARBA" id="ARBA00007639"/>
    </source>
</evidence>
<feature type="domain" description="Periplasmic binding protein" evidence="5">
    <location>
        <begin position="35"/>
        <end position="312"/>
    </location>
</feature>
<dbReference type="Pfam" id="PF13407">
    <property type="entry name" value="Peripla_BP_4"/>
    <property type="match status" value="1"/>
</dbReference>
<dbReference type="InterPro" id="IPR050555">
    <property type="entry name" value="Bact_Solute-Bind_Prot2"/>
</dbReference>
<feature type="signal peptide" evidence="4">
    <location>
        <begin position="1"/>
        <end position="23"/>
    </location>
</feature>
<dbReference type="Gene3D" id="3.40.50.2300">
    <property type="match status" value="2"/>
</dbReference>
<dbReference type="SUPFAM" id="SSF53822">
    <property type="entry name" value="Periplasmic binding protein-like I"/>
    <property type="match status" value="1"/>
</dbReference>
<evidence type="ECO:0000313" key="6">
    <source>
        <dbReference type="EMBL" id="ORC35042.1"/>
    </source>
</evidence>
<comment type="similarity">
    <text evidence="2">Belongs to the bacterial solute-binding protein 2 family.</text>
</comment>
<accession>A0A1Y1RXD7</accession>
<evidence type="ECO:0000259" key="5">
    <source>
        <dbReference type="Pfam" id="PF13407"/>
    </source>
</evidence>
<evidence type="ECO:0000256" key="3">
    <source>
        <dbReference type="ARBA" id="ARBA00022729"/>
    </source>
</evidence>
<comment type="subcellular location">
    <subcellularLocation>
        <location evidence="1">Cell envelope</location>
    </subcellularLocation>
</comment>
<sequence>MKNALRIGVLCVLLVLLAFPIFAAGGQEEGTAKKVGILMPTKSLQRWNQDGQYLKSKLEAKGYKVDLQYANNQVATQVSQLENLVTAGNKILVIASIDSTALKGALAQAKSEGCLVIAYDRLIMDTENVDYYATFDNYKVGTLQGNFIVEELGLKSGKGPYNLEVFGGSPDDNNAYLFNQGAMDQLQPYIDKGQLVINSGQTEMSVIAISAWKAEGAQARMDNLLTAYYADKKVDVVLSPNDSLAQGIVASLKSAGYGTASKPYPVLTGQDCDKINVKMMINGEQSMSVFKDTRTLAERVVTMVSEIGEGKKVTVNDTESYDNNVKVVPSFLCDPVFADKNNYKELLIDSGYYTIDEIM</sequence>
<dbReference type="STRING" id="1963862.B4O97_09905"/>
<dbReference type="GO" id="GO:0030246">
    <property type="term" value="F:carbohydrate binding"/>
    <property type="evidence" value="ECO:0007669"/>
    <property type="project" value="TreeGrafter"/>
</dbReference>
<dbReference type="RefSeq" id="WP_083050481.1">
    <property type="nucleotide sequence ID" value="NZ_CAXXQO010000001.1"/>
</dbReference>
<dbReference type="AlphaFoldDB" id="A0A1Y1RXD7"/>
<organism evidence="6 7">
    <name type="scientific">Marispirochaeta aestuarii</name>
    <dbReference type="NCBI Taxonomy" id="1963862"/>
    <lineage>
        <taxon>Bacteria</taxon>
        <taxon>Pseudomonadati</taxon>
        <taxon>Spirochaetota</taxon>
        <taxon>Spirochaetia</taxon>
        <taxon>Spirochaetales</taxon>
        <taxon>Spirochaetaceae</taxon>
        <taxon>Marispirochaeta</taxon>
    </lineage>
</organism>